<dbReference type="EMBL" id="CP064781">
    <property type="protein sequence ID" value="QRJ63871.1"/>
    <property type="molecule type" value="Genomic_DNA"/>
</dbReference>
<gene>
    <name evidence="4" type="ORF">IWH25_00475</name>
</gene>
<keyword evidence="5" id="KW-1185">Reference proteome</keyword>
<evidence type="ECO:0000256" key="1">
    <source>
        <dbReference type="ARBA" id="ARBA00022729"/>
    </source>
</evidence>
<evidence type="ECO:0000313" key="5">
    <source>
        <dbReference type="Proteomes" id="UP000663444"/>
    </source>
</evidence>
<evidence type="ECO:0000256" key="2">
    <source>
        <dbReference type="SAM" id="SignalP"/>
    </source>
</evidence>
<keyword evidence="1 2" id="KW-0732">Signal</keyword>
<name>A0A974SP48_9RHOO</name>
<dbReference type="KEGG" id="ares:IWH25_00475"/>
<dbReference type="Proteomes" id="UP000663444">
    <property type="component" value="Chromosome"/>
</dbReference>
<proteinExistence type="predicted"/>
<reference evidence="4" key="1">
    <citation type="submission" date="2020-11" db="EMBL/GenBank/DDBJ databases">
        <title>Azospira restricta DSM 18626 genome sequence.</title>
        <authorList>
            <person name="Moe W.M."/>
        </authorList>
    </citation>
    <scope>NUCLEOTIDE SEQUENCE</scope>
    <source>
        <strain evidence="4">DSM 18626</strain>
    </source>
</reference>
<feature type="signal peptide" evidence="2">
    <location>
        <begin position="1"/>
        <end position="24"/>
    </location>
</feature>
<dbReference type="SUPFAM" id="SSF53850">
    <property type="entry name" value="Periplasmic binding protein-like II"/>
    <property type="match status" value="1"/>
</dbReference>
<accession>A0A974SP48</accession>
<protein>
    <submittedName>
        <fullName evidence="4">Substrate-binding domain-containing protein</fullName>
    </submittedName>
</protein>
<sequence length="278" mass="28806">MALRPLRWLALLLLSALTAATATAPAEERGGLRLAASPTLASLAAEVVETVHRQGGRLALGIAGSEVALEQLTAGRVDAALVARPLSEAESRLLDGRVVGHDSLLLVVHERNPLDKIDAATVRAIFAREVTDWNQIGAGNGGAIVPVTRGPGNGTRTVLDSAFGVGRAVSAGIVELNSNLAVVLYVTADPQAIGYVSAGAYERARQRGLGIKAVRLGGFTPSAQFCVGSHYPLCRPLLLVKRRSTAPTRTQALLEGALGGPLGDDLFVRHGFAPAAAP</sequence>
<feature type="domain" description="PBP" evidence="3">
    <location>
        <begin position="22"/>
        <end position="205"/>
    </location>
</feature>
<evidence type="ECO:0000313" key="4">
    <source>
        <dbReference type="EMBL" id="QRJ63871.1"/>
    </source>
</evidence>
<organism evidence="4 5">
    <name type="scientific">Azospira restricta</name>
    <dbReference type="NCBI Taxonomy" id="404405"/>
    <lineage>
        <taxon>Bacteria</taxon>
        <taxon>Pseudomonadati</taxon>
        <taxon>Pseudomonadota</taxon>
        <taxon>Betaproteobacteria</taxon>
        <taxon>Rhodocyclales</taxon>
        <taxon>Rhodocyclaceae</taxon>
        <taxon>Azospira</taxon>
    </lineage>
</organism>
<feature type="chain" id="PRO_5037976958" evidence="2">
    <location>
        <begin position="25"/>
        <end position="278"/>
    </location>
</feature>
<dbReference type="PANTHER" id="PTHR30570:SF1">
    <property type="entry name" value="PHOSPHATE-BINDING PROTEIN PSTS"/>
    <property type="match status" value="1"/>
</dbReference>
<dbReference type="InterPro" id="IPR050811">
    <property type="entry name" value="Phosphate_ABC_transporter"/>
</dbReference>
<dbReference type="PANTHER" id="PTHR30570">
    <property type="entry name" value="PERIPLASMIC PHOSPHATE BINDING COMPONENT OF PHOSPHATE ABC TRANSPORTER"/>
    <property type="match status" value="1"/>
</dbReference>
<dbReference type="RefSeq" id="WP_203387403.1">
    <property type="nucleotide sequence ID" value="NZ_CP064781.1"/>
</dbReference>
<evidence type="ECO:0000259" key="3">
    <source>
        <dbReference type="Pfam" id="PF12849"/>
    </source>
</evidence>
<dbReference type="InterPro" id="IPR024370">
    <property type="entry name" value="PBP_domain"/>
</dbReference>
<dbReference type="AlphaFoldDB" id="A0A974SP48"/>
<dbReference type="Gene3D" id="3.40.190.10">
    <property type="entry name" value="Periplasmic binding protein-like II"/>
    <property type="match status" value="2"/>
</dbReference>
<dbReference type="Pfam" id="PF12849">
    <property type="entry name" value="PBP_like_2"/>
    <property type="match status" value="1"/>
</dbReference>